<protein>
    <submittedName>
        <fullName evidence="1">Uncharacterized protein</fullName>
    </submittedName>
</protein>
<evidence type="ECO:0000313" key="2">
    <source>
        <dbReference type="Proteomes" id="UP000199403"/>
    </source>
</evidence>
<dbReference type="EMBL" id="FNZH01000001">
    <property type="protein sequence ID" value="SEI89498.1"/>
    <property type="molecule type" value="Genomic_DNA"/>
</dbReference>
<proteinExistence type="predicted"/>
<name>A0A1H6UAS9_9BACT</name>
<gene>
    <name evidence="1" type="ORF">SAMN05192553_101738</name>
</gene>
<accession>A0A1H6UAS9</accession>
<evidence type="ECO:0000313" key="1">
    <source>
        <dbReference type="EMBL" id="SEI89498.1"/>
    </source>
</evidence>
<organism evidence="1 2">
    <name type="scientific">Cyclobacterium xiamenense</name>
    <dbReference type="NCBI Taxonomy" id="1297121"/>
    <lineage>
        <taxon>Bacteria</taxon>
        <taxon>Pseudomonadati</taxon>
        <taxon>Bacteroidota</taxon>
        <taxon>Cytophagia</taxon>
        <taxon>Cytophagales</taxon>
        <taxon>Cyclobacteriaceae</taxon>
        <taxon>Cyclobacterium</taxon>
    </lineage>
</organism>
<sequence length="40" mass="4693">MLAAVLLFHLSILLKIVPYEITWGGRLRAYYENKQNRTSL</sequence>
<dbReference type="AlphaFoldDB" id="A0A1H6UAS9"/>
<reference evidence="2" key="1">
    <citation type="submission" date="2016-10" db="EMBL/GenBank/DDBJ databases">
        <authorList>
            <person name="Varghese N."/>
            <person name="Submissions S."/>
        </authorList>
    </citation>
    <scope>NUCLEOTIDE SEQUENCE [LARGE SCALE GENOMIC DNA]</scope>
    <source>
        <strain evidence="2">IBRC-M 10761</strain>
    </source>
</reference>
<keyword evidence="2" id="KW-1185">Reference proteome</keyword>
<dbReference type="Proteomes" id="UP000199403">
    <property type="component" value="Unassembled WGS sequence"/>
</dbReference>